<dbReference type="Pfam" id="PF13855">
    <property type="entry name" value="LRR_8"/>
    <property type="match status" value="1"/>
</dbReference>
<evidence type="ECO:0000256" key="1">
    <source>
        <dbReference type="ARBA" id="ARBA00022614"/>
    </source>
</evidence>
<gene>
    <name evidence="5" type="ORF">MMEN_LOCUS6801</name>
</gene>
<dbReference type="InterPro" id="IPR032675">
    <property type="entry name" value="LRR_dom_sf"/>
</dbReference>
<protein>
    <submittedName>
        <fullName evidence="5">(Atlantic silverside) hypothetical protein</fullName>
    </submittedName>
</protein>
<dbReference type="Gene3D" id="3.80.10.10">
    <property type="entry name" value="Ribonuclease Inhibitor"/>
    <property type="match status" value="1"/>
</dbReference>
<keyword evidence="4" id="KW-0812">Transmembrane</keyword>
<dbReference type="GO" id="GO:0038023">
    <property type="term" value="F:signaling receptor activity"/>
    <property type="evidence" value="ECO:0007669"/>
    <property type="project" value="TreeGrafter"/>
</dbReference>
<dbReference type="AlphaFoldDB" id="A0A8S4AMG1"/>
<evidence type="ECO:0000256" key="2">
    <source>
        <dbReference type="ARBA" id="ARBA00022737"/>
    </source>
</evidence>
<name>A0A8S4AMG1_9TELE</name>
<dbReference type="Pfam" id="PF15176">
    <property type="entry name" value="LRR19-TM"/>
    <property type="match status" value="1"/>
</dbReference>
<dbReference type="PRINTS" id="PR00019">
    <property type="entry name" value="LEURICHRPT"/>
</dbReference>
<dbReference type="EMBL" id="CAJRST010006668">
    <property type="protein sequence ID" value="CAG5895710.1"/>
    <property type="molecule type" value="Genomic_DNA"/>
</dbReference>
<keyword evidence="4" id="KW-0472">Membrane</keyword>
<accession>A0A8S4AMG1</accession>
<keyword evidence="4" id="KW-1133">Transmembrane helix</keyword>
<evidence type="ECO:0000256" key="4">
    <source>
        <dbReference type="SAM" id="Phobius"/>
    </source>
</evidence>
<comment type="caution">
    <text evidence="5">The sequence shown here is derived from an EMBL/GenBank/DDBJ whole genome shotgun (WGS) entry which is preliminary data.</text>
</comment>
<feature type="transmembrane region" description="Helical" evidence="4">
    <location>
        <begin position="303"/>
        <end position="325"/>
    </location>
</feature>
<keyword evidence="1" id="KW-0433">Leucine-rich repeat</keyword>
<dbReference type="PROSITE" id="PS51450">
    <property type="entry name" value="LRR"/>
    <property type="match status" value="2"/>
</dbReference>
<evidence type="ECO:0000313" key="6">
    <source>
        <dbReference type="Proteomes" id="UP000677803"/>
    </source>
</evidence>
<dbReference type="SUPFAM" id="SSF52058">
    <property type="entry name" value="L domain-like"/>
    <property type="match status" value="1"/>
</dbReference>
<dbReference type="GO" id="GO:1901224">
    <property type="term" value="P:positive regulation of non-canonical NF-kappaB signal transduction"/>
    <property type="evidence" value="ECO:0007669"/>
    <property type="project" value="TreeGrafter"/>
</dbReference>
<dbReference type="PANTHER" id="PTHR31450:SF4">
    <property type="entry name" value="LEUCINE-RICH REPEAT-CONTAINING PROTEIN 19"/>
    <property type="match status" value="1"/>
</dbReference>
<dbReference type="PANTHER" id="PTHR31450">
    <property type="entry name" value="LEUCINE-RICH REPEAT-CONTAINING PROTEIN 19 LRRC19 FAMILY MEMBER"/>
    <property type="match status" value="1"/>
</dbReference>
<evidence type="ECO:0000256" key="3">
    <source>
        <dbReference type="SAM" id="MobiDB-lite"/>
    </source>
</evidence>
<sequence length="405" mass="44040">MDHKWLARGDVPGVRQGAKVPPCAGCLREQVETFPRSVQTYSQNMMGGRCHLPLLLLGLTALLLSEHGSTSVAVEGEVRLVKNLTNGLLPGIPLNDNNASVTTLVIERNHITLNELDQQALASYPTLVELYLDGNLITSVPAKCFSGLQHLRVLSLARNNISSLDAEAFSGLGVLRELDLSHNELTNIPTEIITGLTSLQVLKLQENPLNCSCPLLSSAGGPQIICASPEEQSGNKLEATAVSSRSPSNPTDAQSPPAPVHSQRPEAPTFIVQTTSPSLNCSASTDCSLLPISTLEAGDHGNAWRFAACVAALALTTFMLIISAIKGPSWYKHFHNYRHRRLQQEEQTQWEDTLSTVFSEGGGPPTHHTVTFKAQHGQTQEQEQEDGYFEDPYIKREGDYVAQHI</sequence>
<reference evidence="5" key="1">
    <citation type="submission" date="2021-05" db="EMBL/GenBank/DDBJ databases">
        <authorList>
            <person name="Tigano A."/>
        </authorList>
    </citation>
    <scope>NUCLEOTIDE SEQUENCE</scope>
</reference>
<keyword evidence="2" id="KW-0677">Repeat</keyword>
<dbReference type="OrthoDB" id="1394818at2759"/>
<feature type="compositionally biased region" description="Polar residues" evidence="3">
    <location>
        <begin position="236"/>
        <end position="254"/>
    </location>
</feature>
<proteinExistence type="predicted"/>
<evidence type="ECO:0000313" key="5">
    <source>
        <dbReference type="EMBL" id="CAG5895710.1"/>
    </source>
</evidence>
<organism evidence="5 6">
    <name type="scientific">Menidia menidia</name>
    <name type="common">Atlantic silverside</name>
    <dbReference type="NCBI Taxonomy" id="238744"/>
    <lineage>
        <taxon>Eukaryota</taxon>
        <taxon>Metazoa</taxon>
        <taxon>Chordata</taxon>
        <taxon>Craniata</taxon>
        <taxon>Vertebrata</taxon>
        <taxon>Euteleostomi</taxon>
        <taxon>Actinopterygii</taxon>
        <taxon>Neopterygii</taxon>
        <taxon>Teleostei</taxon>
        <taxon>Neoteleostei</taxon>
        <taxon>Acanthomorphata</taxon>
        <taxon>Ovalentaria</taxon>
        <taxon>Atherinomorphae</taxon>
        <taxon>Atheriniformes</taxon>
        <taxon>Atherinopsidae</taxon>
        <taxon>Menidiinae</taxon>
        <taxon>Menidia</taxon>
    </lineage>
</organism>
<dbReference type="SMART" id="SM00369">
    <property type="entry name" value="LRR_TYP"/>
    <property type="match status" value="4"/>
</dbReference>
<dbReference type="GO" id="GO:0005886">
    <property type="term" value="C:plasma membrane"/>
    <property type="evidence" value="ECO:0007669"/>
    <property type="project" value="TreeGrafter"/>
</dbReference>
<dbReference type="InterPro" id="IPR003591">
    <property type="entry name" value="Leu-rich_rpt_typical-subtyp"/>
</dbReference>
<feature type="region of interest" description="Disordered" evidence="3">
    <location>
        <begin position="236"/>
        <end position="264"/>
    </location>
</feature>
<keyword evidence="6" id="KW-1185">Reference proteome</keyword>
<dbReference type="InterPro" id="IPR001611">
    <property type="entry name" value="Leu-rich_rpt"/>
</dbReference>
<dbReference type="Proteomes" id="UP000677803">
    <property type="component" value="Unassembled WGS sequence"/>
</dbReference>